<sequence length="270" mass="29805">MSIGETYADGAVIQFRNYRVLPQARKLLCEGQPVALSGPAFDLLTVLLRARGTIVPKDHLLSYVWPSRVVEESNLRVQILTLRKALGMDRDLIKTIPGRGYLFIAEPNSGMFVTSPLINDASNATSIVRCNTVWIASKTSEARRTDVVVIDRDHAVREAIHSLLRSTGLRVERFASVQEFLAAGWAEPPRCLVLDAWMPGKSGLDFQADLASANLHIPIVFVSNQVDIHMCVRAMKAGAIEFLTKPVQYRDLLGAIEQAFATTMTAKGRC</sequence>
<dbReference type="SUPFAM" id="SSF46894">
    <property type="entry name" value="C-terminal effector domain of the bipartite response regulators"/>
    <property type="match status" value="1"/>
</dbReference>
<name>A0ABY5RZA7_9HYPH</name>
<keyword evidence="2 4" id="KW-0238">DNA-binding</keyword>
<dbReference type="InterPro" id="IPR001789">
    <property type="entry name" value="Sig_transdc_resp-reg_receiver"/>
</dbReference>
<geneLocation type="plasmid" evidence="7 8">
    <name>pR24_1</name>
</geneLocation>
<dbReference type="PROSITE" id="PS51755">
    <property type="entry name" value="OMPR_PHOB"/>
    <property type="match status" value="1"/>
</dbReference>
<evidence type="ECO:0000259" key="6">
    <source>
        <dbReference type="PROSITE" id="PS51755"/>
    </source>
</evidence>
<reference evidence="7" key="1">
    <citation type="submission" date="2022-08" db="EMBL/GenBank/DDBJ databases">
        <title>Microvirga terrae sp. nov., isolated from soil.</title>
        <authorList>
            <person name="Kim K.H."/>
            <person name="Seo Y.L."/>
            <person name="Kim J.M."/>
            <person name="Lee J.K."/>
            <person name="Han D.M."/>
            <person name="Jeon C.O."/>
        </authorList>
    </citation>
    <scope>NUCLEOTIDE SEQUENCE</scope>
    <source>
        <strain evidence="7">R24</strain>
        <plasmid evidence="7">pR24_1</plasmid>
    </source>
</reference>
<gene>
    <name evidence="7" type="ORF">HPT29_025990</name>
</gene>
<dbReference type="Proteomes" id="UP001017257">
    <property type="component" value="Plasmid pR24_1"/>
</dbReference>
<dbReference type="Gene3D" id="1.10.10.10">
    <property type="entry name" value="Winged helix-like DNA-binding domain superfamily/Winged helix DNA-binding domain"/>
    <property type="match status" value="1"/>
</dbReference>
<dbReference type="InterPro" id="IPR050595">
    <property type="entry name" value="Bact_response_regulator"/>
</dbReference>
<dbReference type="SMART" id="SM00448">
    <property type="entry name" value="REC"/>
    <property type="match status" value="1"/>
</dbReference>
<protein>
    <submittedName>
        <fullName evidence="7">Response regulator</fullName>
    </submittedName>
</protein>
<dbReference type="RefSeq" id="WP_173945435.1">
    <property type="nucleotide sequence ID" value="NZ_CP102846.1"/>
</dbReference>
<dbReference type="CDD" id="cd00383">
    <property type="entry name" value="trans_reg_C"/>
    <property type="match status" value="1"/>
</dbReference>
<evidence type="ECO:0000259" key="5">
    <source>
        <dbReference type="PROSITE" id="PS50110"/>
    </source>
</evidence>
<dbReference type="SUPFAM" id="SSF52172">
    <property type="entry name" value="CheY-like"/>
    <property type="match status" value="1"/>
</dbReference>
<keyword evidence="1 3" id="KW-0597">Phosphoprotein</keyword>
<dbReference type="PANTHER" id="PTHR44591:SF25">
    <property type="entry name" value="CHEMOTAXIS TWO-COMPONENT RESPONSE REGULATOR"/>
    <property type="match status" value="1"/>
</dbReference>
<dbReference type="Pfam" id="PF00486">
    <property type="entry name" value="Trans_reg_C"/>
    <property type="match status" value="1"/>
</dbReference>
<accession>A0ABY5RZA7</accession>
<evidence type="ECO:0000313" key="7">
    <source>
        <dbReference type="EMBL" id="UVF22593.1"/>
    </source>
</evidence>
<evidence type="ECO:0000256" key="1">
    <source>
        <dbReference type="ARBA" id="ARBA00022553"/>
    </source>
</evidence>
<keyword evidence="7" id="KW-0614">Plasmid</keyword>
<dbReference type="EMBL" id="CP102846">
    <property type="protein sequence ID" value="UVF22593.1"/>
    <property type="molecule type" value="Genomic_DNA"/>
</dbReference>
<evidence type="ECO:0000256" key="3">
    <source>
        <dbReference type="PROSITE-ProRule" id="PRU00169"/>
    </source>
</evidence>
<dbReference type="PROSITE" id="PS50110">
    <property type="entry name" value="RESPONSE_REGULATORY"/>
    <property type="match status" value="1"/>
</dbReference>
<evidence type="ECO:0000313" key="8">
    <source>
        <dbReference type="Proteomes" id="UP001017257"/>
    </source>
</evidence>
<evidence type="ECO:0000256" key="4">
    <source>
        <dbReference type="PROSITE-ProRule" id="PRU01091"/>
    </source>
</evidence>
<keyword evidence="8" id="KW-1185">Reference proteome</keyword>
<dbReference type="InterPro" id="IPR016032">
    <property type="entry name" value="Sig_transdc_resp-reg_C-effctor"/>
</dbReference>
<proteinExistence type="predicted"/>
<feature type="domain" description="Response regulatory" evidence="5">
    <location>
        <begin position="146"/>
        <end position="260"/>
    </location>
</feature>
<dbReference type="InterPro" id="IPR011006">
    <property type="entry name" value="CheY-like_superfamily"/>
</dbReference>
<dbReference type="Pfam" id="PF00072">
    <property type="entry name" value="Response_reg"/>
    <property type="match status" value="1"/>
</dbReference>
<feature type="DNA-binding region" description="OmpR/PhoB-type" evidence="4">
    <location>
        <begin position="10"/>
        <end position="105"/>
    </location>
</feature>
<organism evidence="7 8">
    <name type="scientific">Microvirga terrae</name>
    <dbReference type="NCBI Taxonomy" id="2740529"/>
    <lineage>
        <taxon>Bacteria</taxon>
        <taxon>Pseudomonadati</taxon>
        <taxon>Pseudomonadota</taxon>
        <taxon>Alphaproteobacteria</taxon>
        <taxon>Hyphomicrobiales</taxon>
        <taxon>Methylobacteriaceae</taxon>
        <taxon>Microvirga</taxon>
    </lineage>
</organism>
<feature type="modified residue" description="4-aspartylphosphate" evidence="3">
    <location>
        <position position="195"/>
    </location>
</feature>
<evidence type="ECO:0000256" key="2">
    <source>
        <dbReference type="ARBA" id="ARBA00023125"/>
    </source>
</evidence>
<dbReference type="InterPro" id="IPR001867">
    <property type="entry name" value="OmpR/PhoB-type_DNA-bd"/>
</dbReference>
<dbReference type="InterPro" id="IPR036388">
    <property type="entry name" value="WH-like_DNA-bd_sf"/>
</dbReference>
<dbReference type="PANTHER" id="PTHR44591">
    <property type="entry name" value="STRESS RESPONSE REGULATOR PROTEIN 1"/>
    <property type="match status" value="1"/>
</dbReference>
<feature type="domain" description="OmpR/PhoB-type" evidence="6">
    <location>
        <begin position="10"/>
        <end position="105"/>
    </location>
</feature>
<dbReference type="Gene3D" id="3.40.50.2300">
    <property type="match status" value="1"/>
</dbReference>
<dbReference type="SMART" id="SM00862">
    <property type="entry name" value="Trans_reg_C"/>
    <property type="match status" value="1"/>
</dbReference>